<name>A0AA38VJF1_9PEZI</name>
<proteinExistence type="predicted"/>
<gene>
    <name evidence="4" type="ORF">NKR19_g8496</name>
</gene>
<comment type="caution">
    <text evidence="4">The sequence shown here is derived from an EMBL/GenBank/DDBJ whole genome shotgun (WGS) entry which is preliminary data.</text>
</comment>
<evidence type="ECO:0000256" key="1">
    <source>
        <dbReference type="ARBA" id="ARBA00023242"/>
    </source>
</evidence>
<dbReference type="Proteomes" id="UP001174691">
    <property type="component" value="Unassembled WGS sequence"/>
</dbReference>
<keyword evidence="1" id="KW-0539">Nucleus</keyword>
<dbReference type="PROSITE" id="PS00463">
    <property type="entry name" value="ZN2_CY6_FUNGAL_1"/>
    <property type="match status" value="1"/>
</dbReference>
<dbReference type="Gene3D" id="4.10.240.10">
    <property type="entry name" value="Zn(2)-C6 fungal-type DNA-binding domain"/>
    <property type="match status" value="1"/>
</dbReference>
<accession>A0AA38VJF1</accession>
<dbReference type="InterPro" id="IPR036864">
    <property type="entry name" value="Zn2-C6_fun-type_DNA-bd_sf"/>
</dbReference>
<dbReference type="CDD" id="cd00067">
    <property type="entry name" value="GAL4"/>
    <property type="match status" value="1"/>
</dbReference>
<evidence type="ECO:0000259" key="3">
    <source>
        <dbReference type="PROSITE" id="PS50048"/>
    </source>
</evidence>
<protein>
    <recommendedName>
        <fullName evidence="3">Zn(2)-C6 fungal-type domain-containing protein</fullName>
    </recommendedName>
</protein>
<evidence type="ECO:0000313" key="4">
    <source>
        <dbReference type="EMBL" id="KAJ9134831.1"/>
    </source>
</evidence>
<dbReference type="SUPFAM" id="SSF57701">
    <property type="entry name" value="Zn2/Cys6 DNA-binding domain"/>
    <property type="match status" value="1"/>
</dbReference>
<dbReference type="PROSITE" id="PS50048">
    <property type="entry name" value="ZN2_CY6_FUNGAL_2"/>
    <property type="match status" value="1"/>
</dbReference>
<reference evidence="4" key="1">
    <citation type="submission" date="2022-07" db="EMBL/GenBank/DDBJ databases">
        <title>Fungi with potential for degradation of polypropylene.</title>
        <authorList>
            <person name="Gostincar C."/>
        </authorList>
    </citation>
    <scope>NUCLEOTIDE SEQUENCE</scope>
    <source>
        <strain evidence="4">EXF-13287</strain>
    </source>
</reference>
<dbReference type="GO" id="GO:0008270">
    <property type="term" value="F:zinc ion binding"/>
    <property type="evidence" value="ECO:0007669"/>
    <property type="project" value="InterPro"/>
</dbReference>
<dbReference type="Pfam" id="PF00172">
    <property type="entry name" value="Zn_clus"/>
    <property type="match status" value="1"/>
</dbReference>
<dbReference type="SMART" id="SM00066">
    <property type="entry name" value="GAL4"/>
    <property type="match status" value="1"/>
</dbReference>
<keyword evidence="5" id="KW-1185">Reference proteome</keyword>
<sequence>MPGPIRTRQSCDRCHGQKLKCPKKAGTAICTRCERAGSACVFSPMGSSPVDGQQRLSTSQHAQSGLPAGYSSSALCDALGGVVPGQGWAFLEPGFGAFRHYPMDMPGLSSADGLHNGDQVEPSLLPPEEREGTGSDKPSTPEAAKSACLKQLTQVTLDLDTIWTSIFPRSHLHMPFDDSIDRATADLSAKYSHESLLQDFFGAAQRLIDVYPTAARLCLVLCPEDITCTDPSCIHHLPIPPSLRPVDEAVEARNSPSTIDLALGSLLVSCHLRVLDVLDRILALAISCERVTLNSPRLREPEYSVPVVKVGSFTPTRDASAFMQAYLMKHLVTRLGVEAARLGADVGERVRGGGEREWRVFAMQCEVLVERQEVKVGQLKVLGEELARVGMLR</sequence>
<feature type="domain" description="Zn(2)-C6 fungal-type" evidence="3">
    <location>
        <begin position="10"/>
        <end position="42"/>
    </location>
</feature>
<organism evidence="4 5">
    <name type="scientific">Coniochaeta hoffmannii</name>
    <dbReference type="NCBI Taxonomy" id="91930"/>
    <lineage>
        <taxon>Eukaryota</taxon>
        <taxon>Fungi</taxon>
        <taxon>Dikarya</taxon>
        <taxon>Ascomycota</taxon>
        <taxon>Pezizomycotina</taxon>
        <taxon>Sordariomycetes</taxon>
        <taxon>Sordariomycetidae</taxon>
        <taxon>Coniochaetales</taxon>
        <taxon>Coniochaetaceae</taxon>
        <taxon>Coniochaeta</taxon>
    </lineage>
</organism>
<evidence type="ECO:0000256" key="2">
    <source>
        <dbReference type="SAM" id="MobiDB-lite"/>
    </source>
</evidence>
<dbReference type="EMBL" id="JANBVN010000174">
    <property type="protein sequence ID" value="KAJ9134831.1"/>
    <property type="molecule type" value="Genomic_DNA"/>
</dbReference>
<feature type="region of interest" description="Disordered" evidence="2">
    <location>
        <begin position="109"/>
        <end position="145"/>
    </location>
</feature>
<evidence type="ECO:0000313" key="5">
    <source>
        <dbReference type="Proteomes" id="UP001174691"/>
    </source>
</evidence>
<dbReference type="AlphaFoldDB" id="A0AA38VJF1"/>
<dbReference type="GO" id="GO:0000981">
    <property type="term" value="F:DNA-binding transcription factor activity, RNA polymerase II-specific"/>
    <property type="evidence" value="ECO:0007669"/>
    <property type="project" value="InterPro"/>
</dbReference>
<dbReference type="InterPro" id="IPR001138">
    <property type="entry name" value="Zn2Cys6_DnaBD"/>
</dbReference>